<evidence type="ECO:0000256" key="1">
    <source>
        <dbReference type="SAM" id="MobiDB-lite"/>
    </source>
</evidence>
<evidence type="ECO:0000313" key="3">
    <source>
        <dbReference type="EMBL" id="KAJ1081965.1"/>
    </source>
</evidence>
<keyword evidence="2" id="KW-0472">Membrane</keyword>
<proteinExistence type="predicted"/>
<organism evidence="3 4">
    <name type="scientific">Pleurodeles waltl</name>
    <name type="common">Iberian ribbed newt</name>
    <dbReference type="NCBI Taxonomy" id="8319"/>
    <lineage>
        <taxon>Eukaryota</taxon>
        <taxon>Metazoa</taxon>
        <taxon>Chordata</taxon>
        <taxon>Craniata</taxon>
        <taxon>Vertebrata</taxon>
        <taxon>Euteleostomi</taxon>
        <taxon>Amphibia</taxon>
        <taxon>Batrachia</taxon>
        <taxon>Caudata</taxon>
        <taxon>Salamandroidea</taxon>
        <taxon>Salamandridae</taxon>
        <taxon>Pleurodelinae</taxon>
        <taxon>Pleurodeles</taxon>
    </lineage>
</organism>
<keyword evidence="4" id="KW-1185">Reference proteome</keyword>
<feature type="region of interest" description="Disordered" evidence="1">
    <location>
        <begin position="1"/>
        <end position="50"/>
    </location>
</feature>
<evidence type="ECO:0000313" key="4">
    <source>
        <dbReference type="Proteomes" id="UP001066276"/>
    </source>
</evidence>
<feature type="compositionally biased region" description="Polar residues" evidence="1">
    <location>
        <begin position="9"/>
        <end position="23"/>
    </location>
</feature>
<gene>
    <name evidence="3" type="ORF">NDU88_002137</name>
</gene>
<name>A0AAV7L2X2_PLEWA</name>
<keyword evidence="2" id="KW-0812">Transmembrane</keyword>
<evidence type="ECO:0000256" key="2">
    <source>
        <dbReference type="SAM" id="Phobius"/>
    </source>
</evidence>
<reference evidence="3" key="1">
    <citation type="journal article" date="2022" name="bioRxiv">
        <title>Sequencing and chromosome-scale assembly of the giantPleurodeles waltlgenome.</title>
        <authorList>
            <person name="Brown T."/>
            <person name="Elewa A."/>
            <person name="Iarovenko S."/>
            <person name="Subramanian E."/>
            <person name="Araus A.J."/>
            <person name="Petzold A."/>
            <person name="Susuki M."/>
            <person name="Suzuki K.-i.T."/>
            <person name="Hayashi T."/>
            <person name="Toyoda A."/>
            <person name="Oliveira C."/>
            <person name="Osipova E."/>
            <person name="Leigh N.D."/>
            <person name="Simon A."/>
            <person name="Yun M.H."/>
        </authorList>
    </citation>
    <scope>NUCLEOTIDE SEQUENCE</scope>
    <source>
        <strain evidence="3">20211129_DDA</strain>
        <tissue evidence="3">Liver</tissue>
    </source>
</reference>
<feature type="region of interest" description="Disordered" evidence="1">
    <location>
        <begin position="93"/>
        <end position="112"/>
    </location>
</feature>
<dbReference type="Proteomes" id="UP001066276">
    <property type="component" value="Chromosome 12"/>
</dbReference>
<feature type="transmembrane region" description="Helical" evidence="2">
    <location>
        <begin position="118"/>
        <end position="138"/>
    </location>
</feature>
<accession>A0AAV7L2X2</accession>
<keyword evidence="2" id="KW-1133">Transmembrane helix</keyword>
<dbReference type="AlphaFoldDB" id="A0AAV7L2X2"/>
<protein>
    <submittedName>
        <fullName evidence="3">Uncharacterized protein</fullName>
    </submittedName>
</protein>
<comment type="caution">
    <text evidence="3">The sequence shown here is derived from an EMBL/GenBank/DDBJ whole genome shotgun (WGS) entry which is preliminary data.</text>
</comment>
<sequence>MRRPPRLHQNGNRGPETTTLSPGTNGGTPSVSAARKKKRKWRPPSSPQLRCELRTRRPLLPSPLIARPASRVLGRQRRPLAAGLAGMAERRKWAVHGGPSREKETLGGEASRRREAPVFTVLGPLVLAIALGTLAILVPNGVKLVSRGRSE</sequence>
<feature type="compositionally biased region" description="Basic and acidic residues" evidence="1">
    <location>
        <begin position="99"/>
        <end position="112"/>
    </location>
</feature>
<dbReference type="EMBL" id="JANPWB010000016">
    <property type="protein sequence ID" value="KAJ1081965.1"/>
    <property type="molecule type" value="Genomic_DNA"/>
</dbReference>